<protein>
    <submittedName>
        <fullName evidence="3">Conjugal transfer protein TrbL</fullName>
    </submittedName>
</protein>
<evidence type="ECO:0000256" key="2">
    <source>
        <dbReference type="SAM" id="SignalP"/>
    </source>
</evidence>
<gene>
    <name evidence="3" type="ORF">FYJ66_04740</name>
</gene>
<dbReference type="InterPro" id="IPR045798">
    <property type="entry name" value="TrbL_Firmicutes"/>
</dbReference>
<dbReference type="RefSeq" id="WP_154572363.1">
    <property type="nucleotide sequence ID" value="NZ_VUNB01000003.1"/>
</dbReference>
<sequence>MSAYTNKTNSRHMRRGPGFRAAVITSVLAAAALVLLLPQPAYAAAPWDLKGAVEEAIKGWLLDGACGFFNMYNGLVSAIGDNGILTAPFSSLLGESVYSITVTVHQTAVVPLAESILALFMLVQLIKISQRMDATATLPAIKDIVFLAVTYVLLHWFIIHSLDIVQAVYQMVVDNIIPVIGSVGKKGSFLGEGISTENFDLSKVTFGGCFTTLIVAILCAITGIIAYVVAFVVAYARAWQIYVMAAFSSIPMALLGFDETRQMGVGFLKNFAAAALAGAIMLFLLVAFPHILASLTSQVGSDNILALAAGEVAIDALQGVLMWLGCSFLLVFGLIKSGAWAKEILGS</sequence>
<name>A0A6A8M9L5_9FIRM</name>
<feature type="transmembrane region" description="Helical" evidence="1">
    <location>
        <begin position="140"/>
        <end position="158"/>
    </location>
</feature>
<feature type="signal peptide" evidence="2">
    <location>
        <begin position="1"/>
        <end position="43"/>
    </location>
</feature>
<dbReference type="Pfam" id="PF19478">
    <property type="entry name" value="TrbL_2"/>
    <property type="match status" value="1"/>
</dbReference>
<proteinExistence type="predicted"/>
<evidence type="ECO:0000256" key="1">
    <source>
        <dbReference type="SAM" id="Phobius"/>
    </source>
</evidence>
<keyword evidence="1" id="KW-1133">Transmembrane helix</keyword>
<feature type="transmembrane region" description="Helical" evidence="1">
    <location>
        <begin position="108"/>
        <end position="128"/>
    </location>
</feature>
<feature type="transmembrane region" description="Helical" evidence="1">
    <location>
        <begin position="204"/>
        <end position="233"/>
    </location>
</feature>
<feature type="transmembrane region" description="Helical" evidence="1">
    <location>
        <begin position="312"/>
        <end position="335"/>
    </location>
</feature>
<organism evidence="3">
    <name type="scientific">Baileyella intestinalis</name>
    <dbReference type="NCBI Taxonomy" id="2606709"/>
    <lineage>
        <taxon>Bacteria</taxon>
        <taxon>Bacillati</taxon>
        <taxon>Bacillota</taxon>
        <taxon>Clostridia</taxon>
        <taxon>Peptostreptococcales</taxon>
        <taxon>Anaerovoracaceae</taxon>
        <taxon>Baileyella</taxon>
    </lineage>
</organism>
<keyword evidence="1" id="KW-0472">Membrane</keyword>
<keyword evidence="1" id="KW-0812">Transmembrane</keyword>
<dbReference type="AlphaFoldDB" id="A0A6A8M9L5"/>
<dbReference type="EMBL" id="VUNB01000003">
    <property type="protein sequence ID" value="MST68899.1"/>
    <property type="molecule type" value="Genomic_DNA"/>
</dbReference>
<evidence type="ECO:0000313" key="3">
    <source>
        <dbReference type="EMBL" id="MST68899.1"/>
    </source>
</evidence>
<feature type="chain" id="PRO_5025365474" evidence="2">
    <location>
        <begin position="44"/>
        <end position="347"/>
    </location>
</feature>
<reference evidence="3" key="1">
    <citation type="submission" date="2019-09" db="EMBL/GenBank/DDBJ databases">
        <title>In-depth cultivation of the pig gut microbiome towards novel bacterial diversity and tailored functional studies.</title>
        <authorList>
            <person name="Wylensek D."/>
            <person name="Hitch T.C.A."/>
            <person name="Clavel T."/>
        </authorList>
    </citation>
    <scope>NUCLEOTIDE SEQUENCE</scope>
    <source>
        <strain evidence="3">RF-744-FAT-WT-3</strain>
    </source>
</reference>
<accession>A0A6A8M9L5</accession>
<keyword evidence="2" id="KW-0732">Signal</keyword>
<comment type="caution">
    <text evidence="3">The sequence shown here is derived from an EMBL/GenBank/DDBJ whole genome shotgun (WGS) entry which is preliminary data.</text>
</comment>
<feature type="transmembrane region" description="Helical" evidence="1">
    <location>
        <begin position="270"/>
        <end position="292"/>
    </location>
</feature>